<accession>A0AAN8WD24</accession>
<protein>
    <submittedName>
        <fullName evidence="1">Glutamate dehydrogenase, NAD-specific</fullName>
    </submittedName>
</protein>
<evidence type="ECO:0000313" key="2">
    <source>
        <dbReference type="Proteomes" id="UP001370490"/>
    </source>
</evidence>
<organism evidence="1 2">
    <name type="scientific">Dillenia turbinata</name>
    <dbReference type="NCBI Taxonomy" id="194707"/>
    <lineage>
        <taxon>Eukaryota</taxon>
        <taxon>Viridiplantae</taxon>
        <taxon>Streptophyta</taxon>
        <taxon>Embryophyta</taxon>
        <taxon>Tracheophyta</taxon>
        <taxon>Spermatophyta</taxon>
        <taxon>Magnoliopsida</taxon>
        <taxon>eudicotyledons</taxon>
        <taxon>Gunneridae</taxon>
        <taxon>Pentapetalae</taxon>
        <taxon>Dilleniales</taxon>
        <taxon>Dilleniaceae</taxon>
        <taxon>Dillenia</taxon>
    </lineage>
</organism>
<dbReference type="Proteomes" id="UP001370490">
    <property type="component" value="Unassembled WGS sequence"/>
</dbReference>
<dbReference type="InterPro" id="IPR019651">
    <property type="entry name" value="Glutamate_DH_NAD-spec"/>
</dbReference>
<keyword evidence="2" id="KW-1185">Reference proteome</keyword>
<gene>
    <name evidence="1" type="ORF">RJ641_024779</name>
</gene>
<dbReference type="AlphaFoldDB" id="A0AAN8WD24"/>
<name>A0AAN8WD24_9MAGN</name>
<comment type="caution">
    <text evidence="1">The sequence shown here is derived from an EMBL/GenBank/DDBJ whole genome shotgun (WGS) entry which is preliminary data.</text>
</comment>
<proteinExistence type="predicted"/>
<reference evidence="1 2" key="1">
    <citation type="submission" date="2023-12" db="EMBL/GenBank/DDBJ databases">
        <title>A high-quality genome assembly for Dillenia turbinata (Dilleniales).</title>
        <authorList>
            <person name="Chanderbali A."/>
        </authorList>
    </citation>
    <scope>NUCLEOTIDE SEQUENCE [LARGE SCALE GENOMIC DNA]</scope>
    <source>
        <strain evidence="1">LSX21</strain>
        <tissue evidence="1">Leaf</tissue>
    </source>
</reference>
<dbReference type="EMBL" id="JBAMMX010000003">
    <property type="protein sequence ID" value="KAK6943677.1"/>
    <property type="molecule type" value="Genomic_DNA"/>
</dbReference>
<evidence type="ECO:0000313" key="1">
    <source>
        <dbReference type="EMBL" id="KAK6943677.1"/>
    </source>
</evidence>
<sequence length="345" mass="38210">MAITVNVRIKAKKTENIATAGGGHHHCVGLVLGRDIQDTISINVEANSDLWNTPRSRWDTRELKLAQKVVVPGPGSLTFINLDQHSRLVIRVGREDLFLLCWNGCIPWNQDSHDTTSSLQTKGKRSNIKEQKILHLLVTLTTQDCSLDSSTISNGLIRVDALAELLAIEEVLKKLLHFGNSSRATNKNNIMDTALVHLSISQTLLNRLHTLPEEIHVELLKPSTVVHHSVIKVFTTKMGISSSGFHLKNTLFNGEKRDIKGATTKIKDQHILLTNAACLLVKTVSNGSSCRLIDDTHDIETSNDTGILGGLSLRVIEVSWDCDNGILHLRTKVSLRNLTHLNENH</sequence>
<dbReference type="Pfam" id="PF10712">
    <property type="entry name" value="NAD-GH"/>
    <property type="match status" value="2"/>
</dbReference>